<dbReference type="RefSeq" id="WP_051225449.1">
    <property type="nucleotide sequence ID" value="NZ_AUEH01000058.1"/>
</dbReference>
<dbReference type="InterPro" id="IPR036251">
    <property type="entry name" value="Arg_repress_C_sf"/>
</dbReference>
<evidence type="ECO:0000256" key="1">
    <source>
        <dbReference type="ARBA" id="ARBA00004496"/>
    </source>
</evidence>
<dbReference type="Pfam" id="PF01316">
    <property type="entry name" value="Arg_repressor"/>
    <property type="match status" value="1"/>
</dbReference>
<keyword evidence="7" id="KW-0028">Amino-acid biosynthesis</keyword>
<keyword evidence="3 7" id="KW-0963">Cytoplasm</keyword>
<keyword evidence="4 7" id="KW-0805">Transcription regulation</keyword>
<dbReference type="Proteomes" id="UP000050949">
    <property type="component" value="Unassembled WGS sequence"/>
</dbReference>
<name>A0A0R1XC84_9LACO</name>
<dbReference type="GO" id="GO:0006526">
    <property type="term" value="P:L-arginine biosynthetic process"/>
    <property type="evidence" value="ECO:0007669"/>
    <property type="project" value="UniProtKB-UniPathway"/>
</dbReference>
<accession>A0A0R1XC84</accession>
<evidence type="ECO:0000313" key="10">
    <source>
        <dbReference type="EMBL" id="KRM27710.1"/>
    </source>
</evidence>
<dbReference type="GO" id="GO:1900079">
    <property type="term" value="P:regulation of arginine biosynthetic process"/>
    <property type="evidence" value="ECO:0007669"/>
    <property type="project" value="UniProtKB-UniRule"/>
</dbReference>
<dbReference type="UniPathway" id="UPA00068"/>
<dbReference type="Gene3D" id="3.30.1360.40">
    <property type="match status" value="1"/>
</dbReference>
<evidence type="ECO:0000256" key="6">
    <source>
        <dbReference type="ARBA" id="ARBA00023163"/>
    </source>
</evidence>
<dbReference type="SUPFAM" id="SSF55252">
    <property type="entry name" value="C-terminal domain of arginine repressor"/>
    <property type="match status" value="1"/>
</dbReference>
<dbReference type="EMBL" id="AZFW01000043">
    <property type="protein sequence ID" value="KRM27710.1"/>
    <property type="molecule type" value="Genomic_DNA"/>
</dbReference>
<comment type="function">
    <text evidence="7">Regulates arginine biosynthesis genes.</text>
</comment>
<gene>
    <name evidence="7" type="primary">argR</name>
    <name evidence="10" type="ORF">FC91_GL002373</name>
</gene>
<evidence type="ECO:0000259" key="8">
    <source>
        <dbReference type="Pfam" id="PF01316"/>
    </source>
</evidence>
<organism evidence="10 11">
    <name type="scientific">Schleiferilactobacillus harbinensis DSM 16991</name>
    <dbReference type="NCBI Taxonomy" id="1122147"/>
    <lineage>
        <taxon>Bacteria</taxon>
        <taxon>Bacillati</taxon>
        <taxon>Bacillota</taxon>
        <taxon>Bacilli</taxon>
        <taxon>Lactobacillales</taxon>
        <taxon>Lactobacillaceae</taxon>
        <taxon>Schleiferilactobacillus</taxon>
    </lineage>
</organism>
<reference evidence="10 11" key="1">
    <citation type="journal article" date="2015" name="Genome Announc.">
        <title>Expanding the biotechnology potential of lactobacilli through comparative genomics of 213 strains and associated genera.</title>
        <authorList>
            <person name="Sun Z."/>
            <person name="Harris H.M."/>
            <person name="McCann A."/>
            <person name="Guo C."/>
            <person name="Argimon S."/>
            <person name="Zhang W."/>
            <person name="Yang X."/>
            <person name="Jeffery I.B."/>
            <person name="Cooney J.C."/>
            <person name="Kagawa T.F."/>
            <person name="Liu W."/>
            <person name="Song Y."/>
            <person name="Salvetti E."/>
            <person name="Wrobel A."/>
            <person name="Rasinkangas P."/>
            <person name="Parkhill J."/>
            <person name="Rea M.C."/>
            <person name="O'Sullivan O."/>
            <person name="Ritari J."/>
            <person name="Douillard F.P."/>
            <person name="Paul Ross R."/>
            <person name="Yang R."/>
            <person name="Briner A.E."/>
            <person name="Felis G.E."/>
            <person name="de Vos W.M."/>
            <person name="Barrangou R."/>
            <person name="Klaenhammer T.R."/>
            <person name="Caufield P.W."/>
            <person name="Cui Y."/>
            <person name="Zhang H."/>
            <person name="O'Toole P.W."/>
        </authorList>
    </citation>
    <scope>NUCLEOTIDE SEQUENCE [LARGE SCALE GENOMIC DNA]</scope>
    <source>
        <strain evidence="10 11">DSM 16991</strain>
    </source>
</reference>
<protein>
    <recommendedName>
        <fullName evidence="7">Arginine repressor</fullName>
    </recommendedName>
</protein>
<keyword evidence="7" id="KW-0055">Arginine biosynthesis</keyword>
<evidence type="ECO:0000256" key="5">
    <source>
        <dbReference type="ARBA" id="ARBA00023125"/>
    </source>
</evidence>
<dbReference type="PANTHER" id="PTHR34471">
    <property type="entry name" value="ARGININE REPRESSOR"/>
    <property type="match status" value="1"/>
</dbReference>
<dbReference type="GO" id="GO:0034618">
    <property type="term" value="F:arginine binding"/>
    <property type="evidence" value="ECO:0007669"/>
    <property type="project" value="InterPro"/>
</dbReference>
<feature type="domain" description="Arginine repressor DNA-binding" evidence="8">
    <location>
        <begin position="1"/>
        <end position="68"/>
    </location>
</feature>
<comment type="similarity">
    <text evidence="2 7">Belongs to the ArgR family.</text>
</comment>
<dbReference type="GO" id="GO:0003700">
    <property type="term" value="F:DNA-binding transcription factor activity"/>
    <property type="evidence" value="ECO:0007669"/>
    <property type="project" value="UniProtKB-UniRule"/>
</dbReference>
<keyword evidence="7" id="KW-0678">Repressor</keyword>
<dbReference type="Pfam" id="PF02863">
    <property type="entry name" value="Arg_repressor_C"/>
    <property type="match status" value="1"/>
</dbReference>
<dbReference type="PRINTS" id="PR01467">
    <property type="entry name" value="ARGREPRESSOR"/>
</dbReference>
<dbReference type="Gene3D" id="1.10.10.10">
    <property type="entry name" value="Winged helix-like DNA-binding domain superfamily/Winged helix DNA-binding domain"/>
    <property type="match status" value="1"/>
</dbReference>
<dbReference type="GeneID" id="78508795"/>
<dbReference type="eggNOG" id="COG1438">
    <property type="taxonomic scope" value="Bacteria"/>
</dbReference>
<dbReference type="AlphaFoldDB" id="A0A0R1XC84"/>
<proteinExistence type="inferred from homology"/>
<dbReference type="InterPro" id="IPR020899">
    <property type="entry name" value="Arg_repress_C"/>
</dbReference>
<dbReference type="InterPro" id="IPR020900">
    <property type="entry name" value="Arg_repress_DNA-bd"/>
</dbReference>
<dbReference type="SUPFAM" id="SSF46785">
    <property type="entry name" value="Winged helix' DNA-binding domain"/>
    <property type="match status" value="1"/>
</dbReference>
<dbReference type="PATRIC" id="fig|1122147.4.peg.2453"/>
<comment type="caution">
    <text evidence="10">The sequence shown here is derived from an EMBL/GenBank/DDBJ whole genome shotgun (WGS) entry which is preliminary data.</text>
</comment>
<keyword evidence="5 7" id="KW-0238">DNA-binding</keyword>
<dbReference type="PANTHER" id="PTHR34471:SF1">
    <property type="entry name" value="ARGININE REPRESSOR"/>
    <property type="match status" value="1"/>
</dbReference>
<dbReference type="InterPro" id="IPR036390">
    <property type="entry name" value="WH_DNA-bd_sf"/>
</dbReference>
<comment type="pathway">
    <text evidence="7">Amino-acid biosynthesis; L-arginine biosynthesis [regulation].</text>
</comment>
<evidence type="ECO:0000259" key="9">
    <source>
        <dbReference type="Pfam" id="PF02863"/>
    </source>
</evidence>
<evidence type="ECO:0000256" key="7">
    <source>
        <dbReference type="HAMAP-Rule" id="MF_00173"/>
    </source>
</evidence>
<evidence type="ECO:0000256" key="3">
    <source>
        <dbReference type="ARBA" id="ARBA00022490"/>
    </source>
</evidence>
<dbReference type="OrthoDB" id="9807089at2"/>
<dbReference type="GO" id="GO:0003677">
    <property type="term" value="F:DNA binding"/>
    <property type="evidence" value="ECO:0007669"/>
    <property type="project" value="UniProtKB-KW"/>
</dbReference>
<comment type="subcellular location">
    <subcellularLocation>
        <location evidence="1 7">Cytoplasm</location>
    </subcellularLocation>
</comment>
<dbReference type="InterPro" id="IPR001669">
    <property type="entry name" value="Arg_repress"/>
</dbReference>
<feature type="domain" description="Arginine repressor C-terminal" evidence="9">
    <location>
        <begin position="84"/>
        <end position="146"/>
    </location>
</feature>
<dbReference type="HAMAP" id="MF_00173">
    <property type="entry name" value="Arg_repressor"/>
    <property type="match status" value="1"/>
</dbReference>
<dbReference type="GO" id="GO:0005737">
    <property type="term" value="C:cytoplasm"/>
    <property type="evidence" value="ECO:0007669"/>
    <property type="project" value="UniProtKB-SubCell"/>
</dbReference>
<dbReference type="InterPro" id="IPR036388">
    <property type="entry name" value="WH-like_DNA-bd_sf"/>
</dbReference>
<sequence>MKREERKAAIRQLVTSTRFERQRDLMAALHDRGIMISQGNLSRDMRELGIRKYKDRNGHAYYAVADHQAPTLPENLRQAVATQVLTAVAVQFTVVLKTEAGSGNLVAAALDDVHRPDIIGTLAGHDTVLVICPDEDAAKAFQQTISDTLATPADTDENAPE</sequence>
<evidence type="ECO:0000256" key="2">
    <source>
        <dbReference type="ARBA" id="ARBA00008316"/>
    </source>
</evidence>
<keyword evidence="6 7" id="KW-0804">Transcription</keyword>
<dbReference type="GO" id="GO:0051259">
    <property type="term" value="P:protein complex oligomerization"/>
    <property type="evidence" value="ECO:0007669"/>
    <property type="project" value="InterPro"/>
</dbReference>
<evidence type="ECO:0000256" key="4">
    <source>
        <dbReference type="ARBA" id="ARBA00023015"/>
    </source>
</evidence>
<evidence type="ECO:0000313" key="11">
    <source>
        <dbReference type="Proteomes" id="UP000050949"/>
    </source>
</evidence>